<name>A0A6C0J977_9ZZZZ</name>
<accession>A0A6C0J977</accession>
<proteinExistence type="predicted"/>
<sequence length="119" mass="14115">MEISNQDKKLMISTLGTLRFNSYNDLVQNIKNAQKELLPELFNLMVNGDTQMYNGDTKMYNGDTQMYNGENQIIENKDKYNKIKLLDGRWSLKTIIFYHYNRVKNITEEQFNEINQYLG</sequence>
<evidence type="ECO:0000313" key="1">
    <source>
        <dbReference type="EMBL" id="QHU01351.1"/>
    </source>
</evidence>
<protein>
    <submittedName>
        <fullName evidence="1">Uncharacterized protein</fullName>
    </submittedName>
</protein>
<organism evidence="1">
    <name type="scientific">viral metagenome</name>
    <dbReference type="NCBI Taxonomy" id="1070528"/>
    <lineage>
        <taxon>unclassified sequences</taxon>
        <taxon>metagenomes</taxon>
        <taxon>organismal metagenomes</taxon>
    </lineage>
</organism>
<dbReference type="AlphaFoldDB" id="A0A6C0J977"/>
<reference evidence="1" key="1">
    <citation type="journal article" date="2020" name="Nature">
        <title>Giant virus diversity and host interactions through global metagenomics.</title>
        <authorList>
            <person name="Schulz F."/>
            <person name="Roux S."/>
            <person name="Paez-Espino D."/>
            <person name="Jungbluth S."/>
            <person name="Walsh D.A."/>
            <person name="Denef V.J."/>
            <person name="McMahon K.D."/>
            <person name="Konstantinidis K.T."/>
            <person name="Eloe-Fadrosh E.A."/>
            <person name="Kyrpides N.C."/>
            <person name="Woyke T."/>
        </authorList>
    </citation>
    <scope>NUCLEOTIDE SEQUENCE</scope>
    <source>
        <strain evidence="1">GVMAG-M-3300025860-25</strain>
    </source>
</reference>
<dbReference type="EMBL" id="MN740338">
    <property type="protein sequence ID" value="QHU01351.1"/>
    <property type="molecule type" value="Genomic_DNA"/>
</dbReference>